<dbReference type="EMBL" id="DUJS01000001">
    <property type="protein sequence ID" value="HII69721.1"/>
    <property type="molecule type" value="Genomic_DNA"/>
</dbReference>
<keyword evidence="3" id="KW-1133">Transmembrane helix</keyword>
<evidence type="ECO:0000313" key="6">
    <source>
        <dbReference type="Proteomes" id="UP000619545"/>
    </source>
</evidence>
<keyword evidence="2" id="KW-0812">Transmembrane</keyword>
<reference evidence="5" key="1">
    <citation type="journal article" date="2020" name="bioRxiv">
        <title>A rank-normalized archaeal taxonomy based on genome phylogeny resolves widespread incomplete and uneven classifications.</title>
        <authorList>
            <person name="Rinke C."/>
            <person name="Chuvochina M."/>
            <person name="Mussig A.J."/>
            <person name="Chaumeil P.-A."/>
            <person name="Waite D.W."/>
            <person name="Whitman W.B."/>
            <person name="Parks D.H."/>
            <person name="Hugenholtz P."/>
        </authorList>
    </citation>
    <scope>NUCLEOTIDE SEQUENCE</scope>
    <source>
        <strain evidence="5">UBA8853</strain>
    </source>
</reference>
<comment type="subcellular location">
    <subcellularLocation>
        <location evidence="1">Membrane</location>
        <topology evidence="1">Multi-pass membrane protein</topology>
    </subcellularLocation>
</comment>
<accession>A0A832TA76</accession>
<dbReference type="GO" id="GO:0016020">
    <property type="term" value="C:membrane"/>
    <property type="evidence" value="ECO:0007669"/>
    <property type="project" value="UniProtKB-SubCell"/>
</dbReference>
<proteinExistence type="predicted"/>
<organism evidence="5 6">
    <name type="scientific">Methanopyrus kandleri</name>
    <dbReference type="NCBI Taxonomy" id="2320"/>
    <lineage>
        <taxon>Archaea</taxon>
        <taxon>Methanobacteriati</taxon>
        <taxon>Methanobacteriota</taxon>
        <taxon>Methanomada group</taxon>
        <taxon>Methanopyri</taxon>
        <taxon>Methanopyrales</taxon>
        <taxon>Methanopyraceae</taxon>
        <taxon>Methanopyrus</taxon>
    </lineage>
</organism>
<evidence type="ECO:0000313" key="5">
    <source>
        <dbReference type="EMBL" id="HII69721.1"/>
    </source>
</evidence>
<comment type="caution">
    <text evidence="5">The sequence shown here is derived from an EMBL/GenBank/DDBJ whole genome shotgun (WGS) entry which is preliminary data.</text>
</comment>
<evidence type="ECO:0000256" key="2">
    <source>
        <dbReference type="ARBA" id="ARBA00022692"/>
    </source>
</evidence>
<protein>
    <submittedName>
        <fullName evidence="5">Uncharacterized protein</fullName>
    </submittedName>
</protein>
<dbReference type="AlphaFoldDB" id="A0A832TA76"/>
<keyword evidence="4" id="KW-0472">Membrane</keyword>
<dbReference type="Gene3D" id="1.10.3430.10">
    <property type="entry name" value="Ammonium transporter AmtB like domains"/>
    <property type="match status" value="1"/>
</dbReference>
<evidence type="ECO:0000256" key="4">
    <source>
        <dbReference type="ARBA" id="ARBA00023136"/>
    </source>
</evidence>
<name>A0A832TA76_9EURY</name>
<dbReference type="SUPFAM" id="SSF111352">
    <property type="entry name" value="Ammonium transporter"/>
    <property type="match status" value="1"/>
</dbReference>
<sequence>MFQWSFCDKTVTIVSGSAAERMASKAYTPVPW</sequence>
<evidence type="ECO:0000256" key="3">
    <source>
        <dbReference type="ARBA" id="ARBA00022989"/>
    </source>
</evidence>
<dbReference type="Proteomes" id="UP000619545">
    <property type="component" value="Unassembled WGS sequence"/>
</dbReference>
<dbReference type="InterPro" id="IPR029020">
    <property type="entry name" value="Ammonium/urea_transptr"/>
</dbReference>
<gene>
    <name evidence="5" type="ORF">HA336_00625</name>
</gene>
<evidence type="ECO:0000256" key="1">
    <source>
        <dbReference type="ARBA" id="ARBA00004141"/>
    </source>
</evidence>